<proteinExistence type="predicted"/>
<evidence type="ECO:0000313" key="3">
    <source>
        <dbReference type="Proteomes" id="UP001223144"/>
    </source>
</evidence>
<gene>
    <name evidence="2" type="ORF">QCN29_36305</name>
</gene>
<dbReference type="Proteomes" id="UP001223144">
    <property type="component" value="Unassembled WGS sequence"/>
</dbReference>
<evidence type="ECO:0000256" key="1">
    <source>
        <dbReference type="SAM" id="MobiDB-lite"/>
    </source>
</evidence>
<feature type="compositionally biased region" description="Polar residues" evidence="1">
    <location>
        <begin position="50"/>
        <end position="60"/>
    </location>
</feature>
<reference evidence="2 3" key="1">
    <citation type="submission" date="2023-04" db="EMBL/GenBank/DDBJ databases">
        <title>Streptomyces chengmaiensis sp. nov. isolated from the stem of mangrove plant in Hainan.</title>
        <authorList>
            <person name="Huang X."/>
            <person name="Zhou S."/>
            <person name="Chu X."/>
            <person name="Xie Y."/>
            <person name="Lin Y."/>
        </authorList>
    </citation>
    <scope>NUCLEOTIDE SEQUENCE [LARGE SCALE GENOMIC DNA]</scope>
    <source>
        <strain evidence="2 3">HNM0663</strain>
    </source>
</reference>
<protein>
    <recommendedName>
        <fullName evidence="4">Transposase</fullName>
    </recommendedName>
</protein>
<name>A0ABT6I0T7_9ACTN</name>
<organism evidence="2 3">
    <name type="scientific">Streptomyces chengmaiensis</name>
    <dbReference type="NCBI Taxonomy" id="3040919"/>
    <lineage>
        <taxon>Bacteria</taxon>
        <taxon>Bacillati</taxon>
        <taxon>Actinomycetota</taxon>
        <taxon>Actinomycetes</taxon>
        <taxon>Kitasatosporales</taxon>
        <taxon>Streptomycetaceae</taxon>
        <taxon>Streptomyces</taxon>
    </lineage>
</organism>
<keyword evidence="3" id="KW-1185">Reference proteome</keyword>
<accession>A0ABT6I0T7</accession>
<evidence type="ECO:0000313" key="2">
    <source>
        <dbReference type="EMBL" id="MDH2394104.1"/>
    </source>
</evidence>
<evidence type="ECO:0008006" key="4">
    <source>
        <dbReference type="Google" id="ProtNLM"/>
    </source>
</evidence>
<comment type="caution">
    <text evidence="2">The sequence shown here is derived from an EMBL/GenBank/DDBJ whole genome shotgun (WGS) entry which is preliminary data.</text>
</comment>
<dbReference type="EMBL" id="JARWBG010000110">
    <property type="protein sequence ID" value="MDH2394104.1"/>
    <property type="molecule type" value="Genomic_DNA"/>
</dbReference>
<feature type="compositionally biased region" description="Basic and acidic residues" evidence="1">
    <location>
        <begin position="62"/>
        <end position="72"/>
    </location>
</feature>
<sequence length="72" mass="8177">MSPNTRQLDPAGARRMTSEGWIATTRHLRPKCVTARGNAFVERLEFERTNAPSWTSSSTDLPHAKEQTRHDL</sequence>
<feature type="region of interest" description="Disordered" evidence="1">
    <location>
        <begin position="47"/>
        <end position="72"/>
    </location>
</feature>
<feature type="region of interest" description="Disordered" evidence="1">
    <location>
        <begin position="1"/>
        <end position="22"/>
    </location>
</feature>
<dbReference type="RefSeq" id="WP_279933523.1">
    <property type="nucleotide sequence ID" value="NZ_JARWBG010000110.1"/>
</dbReference>